<organism evidence="1 2">
    <name type="scientific">Vigna angularis var. angularis</name>
    <dbReference type="NCBI Taxonomy" id="157739"/>
    <lineage>
        <taxon>Eukaryota</taxon>
        <taxon>Viridiplantae</taxon>
        <taxon>Streptophyta</taxon>
        <taxon>Embryophyta</taxon>
        <taxon>Tracheophyta</taxon>
        <taxon>Spermatophyta</taxon>
        <taxon>Magnoliopsida</taxon>
        <taxon>eudicotyledons</taxon>
        <taxon>Gunneridae</taxon>
        <taxon>Pentapetalae</taxon>
        <taxon>rosids</taxon>
        <taxon>fabids</taxon>
        <taxon>Fabales</taxon>
        <taxon>Fabaceae</taxon>
        <taxon>Papilionoideae</taxon>
        <taxon>50 kb inversion clade</taxon>
        <taxon>NPAAA clade</taxon>
        <taxon>indigoferoid/millettioid clade</taxon>
        <taxon>Phaseoleae</taxon>
        <taxon>Vigna</taxon>
    </lineage>
</organism>
<dbReference type="AlphaFoldDB" id="A0A0S3S8V1"/>
<dbReference type="Proteomes" id="UP000291084">
    <property type="component" value="Chromosome 6"/>
</dbReference>
<name>A0A0S3S8V1_PHAAN</name>
<proteinExistence type="predicted"/>
<protein>
    <submittedName>
        <fullName evidence="1">Uncharacterized protein</fullName>
    </submittedName>
</protein>
<sequence>MVDSRTTLKESVVGDRSWGSHPINLGRVGLMEPLGRPWESRFGKSFSVQSASGSDARFMDRKDRTVQGRL</sequence>
<evidence type="ECO:0000313" key="2">
    <source>
        <dbReference type="Proteomes" id="UP000291084"/>
    </source>
</evidence>
<gene>
    <name evidence="1" type="primary">Vigan.06G018600</name>
    <name evidence="1" type="ORF">VIGAN_06018600</name>
</gene>
<accession>A0A0S3S8V1</accession>
<evidence type="ECO:0000313" key="1">
    <source>
        <dbReference type="EMBL" id="BAT89270.1"/>
    </source>
</evidence>
<keyword evidence="2" id="KW-1185">Reference proteome</keyword>
<reference evidence="1 2" key="1">
    <citation type="journal article" date="2015" name="Sci. Rep.">
        <title>The power of single molecule real-time sequencing technology in the de novo assembly of a eukaryotic genome.</title>
        <authorList>
            <person name="Sakai H."/>
            <person name="Naito K."/>
            <person name="Ogiso-Tanaka E."/>
            <person name="Takahashi Y."/>
            <person name="Iseki K."/>
            <person name="Muto C."/>
            <person name="Satou K."/>
            <person name="Teruya K."/>
            <person name="Shiroma A."/>
            <person name="Shimoji M."/>
            <person name="Hirano T."/>
            <person name="Itoh T."/>
            <person name="Kaga A."/>
            <person name="Tomooka N."/>
        </authorList>
    </citation>
    <scope>NUCLEOTIDE SEQUENCE [LARGE SCALE GENOMIC DNA]</scope>
    <source>
        <strain evidence="2">cv. Shumari</strain>
    </source>
</reference>
<dbReference type="EMBL" id="AP015039">
    <property type="protein sequence ID" value="BAT89270.1"/>
    <property type="molecule type" value="Genomic_DNA"/>
</dbReference>